<organism evidence="2 3">
    <name type="scientific">Molorchus minor</name>
    <dbReference type="NCBI Taxonomy" id="1323400"/>
    <lineage>
        <taxon>Eukaryota</taxon>
        <taxon>Metazoa</taxon>
        <taxon>Ecdysozoa</taxon>
        <taxon>Arthropoda</taxon>
        <taxon>Hexapoda</taxon>
        <taxon>Insecta</taxon>
        <taxon>Pterygota</taxon>
        <taxon>Neoptera</taxon>
        <taxon>Endopterygota</taxon>
        <taxon>Coleoptera</taxon>
        <taxon>Polyphaga</taxon>
        <taxon>Cucujiformia</taxon>
        <taxon>Chrysomeloidea</taxon>
        <taxon>Cerambycidae</taxon>
        <taxon>Lamiinae</taxon>
        <taxon>Monochamini</taxon>
        <taxon>Molorchus</taxon>
    </lineage>
</organism>
<dbReference type="EMBL" id="JAPWTJ010000040">
    <property type="protein sequence ID" value="KAJ8984323.1"/>
    <property type="molecule type" value="Genomic_DNA"/>
</dbReference>
<gene>
    <name evidence="2" type="ORF">NQ317_012542</name>
</gene>
<dbReference type="Proteomes" id="UP001162164">
    <property type="component" value="Unassembled WGS sequence"/>
</dbReference>
<comment type="caution">
    <text evidence="2">The sequence shown here is derived from an EMBL/GenBank/DDBJ whole genome shotgun (WGS) entry which is preliminary data.</text>
</comment>
<evidence type="ECO:0000313" key="3">
    <source>
        <dbReference type="Proteomes" id="UP001162164"/>
    </source>
</evidence>
<protein>
    <submittedName>
        <fullName evidence="2">Uncharacterized protein</fullName>
    </submittedName>
</protein>
<proteinExistence type="predicted"/>
<name>A0ABQ9K3Z7_9CUCU</name>
<reference evidence="2" key="1">
    <citation type="journal article" date="2023" name="Insect Mol. Biol.">
        <title>Genome sequencing provides insights into the evolution of gene families encoding plant cell wall-degrading enzymes in longhorned beetles.</title>
        <authorList>
            <person name="Shin N.R."/>
            <person name="Okamura Y."/>
            <person name="Kirsch R."/>
            <person name="Pauchet Y."/>
        </authorList>
    </citation>
    <scope>NUCLEOTIDE SEQUENCE</scope>
    <source>
        <strain evidence="2">MMC_N1</strain>
    </source>
</reference>
<feature type="region of interest" description="Disordered" evidence="1">
    <location>
        <begin position="1"/>
        <end position="59"/>
    </location>
</feature>
<accession>A0ABQ9K3Z7</accession>
<evidence type="ECO:0000313" key="2">
    <source>
        <dbReference type="EMBL" id="KAJ8984323.1"/>
    </source>
</evidence>
<feature type="compositionally biased region" description="Polar residues" evidence="1">
    <location>
        <begin position="28"/>
        <end position="49"/>
    </location>
</feature>
<sequence length="193" mass="22077">MNRQKKVNYKKTESQIQSKADTKEKTLESISNKTLGKSEKSSVTATSITEKLDRPGVDANLDSPELYSTLKLSKQIDHVVKPRKTKSCSDVDKRKLAVDDKVLRKVNFPYDQPIYKDLIPLTCDRVHSQPVISSRGPLPQKDKEPVLSDFLEKKEMPQYYCLPSIKIENKLTIIGSNNLRLYKLLQRDNEAEL</sequence>
<keyword evidence="3" id="KW-1185">Reference proteome</keyword>
<evidence type="ECO:0000256" key="1">
    <source>
        <dbReference type="SAM" id="MobiDB-lite"/>
    </source>
</evidence>